<dbReference type="RefSeq" id="WP_006368879.1">
    <property type="nucleotide sequence ID" value="NZ_JAAXPC010000023.1"/>
</dbReference>
<proteinExistence type="predicted"/>
<dbReference type="GeneID" id="90157155"/>
<comment type="caution">
    <text evidence="2">The sequence shown here is derived from an EMBL/GenBank/DDBJ whole genome shotgun (WGS) entry which is preliminary data.</text>
</comment>
<dbReference type="EMBL" id="JAAXPC010000023">
    <property type="protein sequence ID" value="NKY04799.1"/>
    <property type="molecule type" value="Genomic_DNA"/>
</dbReference>
<feature type="domain" description="Dimethylamine monooxygenase subunit DmmA-like C-terminal" evidence="1">
    <location>
        <begin position="137"/>
        <end position="180"/>
    </location>
</feature>
<dbReference type="OMA" id="YYHVSRR"/>
<dbReference type="NCBIfam" id="NF041259">
    <property type="entry name" value="mono_DmmA_fam"/>
    <property type="match status" value="1"/>
</dbReference>
<dbReference type="Pfam" id="PF22289">
    <property type="entry name" value="DmmA-like_C"/>
    <property type="match status" value="1"/>
</dbReference>
<gene>
    <name evidence="2" type="ORF">HGA05_24875</name>
</gene>
<dbReference type="AlphaFoldDB" id="A0A846WT32"/>
<protein>
    <recommendedName>
        <fullName evidence="1">Dimethylamine monooxygenase subunit DmmA-like C-terminal domain-containing protein</fullName>
    </recommendedName>
</protein>
<accession>A0A846WT32</accession>
<reference evidence="2 3" key="1">
    <citation type="submission" date="2020-04" db="EMBL/GenBank/DDBJ databases">
        <title>MicrobeNet Type strains.</title>
        <authorList>
            <person name="Nicholson A.C."/>
        </authorList>
    </citation>
    <scope>NUCLEOTIDE SEQUENCE [LARGE SCALE GENOMIC DNA]</scope>
    <source>
        <strain evidence="2 3">ATCC BAA-14</strain>
    </source>
</reference>
<dbReference type="Proteomes" id="UP000563898">
    <property type="component" value="Unassembled WGS sequence"/>
</dbReference>
<sequence>MTTSEISAETAAQIPFSSIPAWARPAGLGEVTPPSADRTPDGASYLVIGIGEAAHAWATERVATLPSGRPSTLICVETPAEATDALRDALASATVGVRVYVAGPVGACLTVRAAAVTAGLEDDELVVEPVGAGPIDVFCSHCRTVTSALADIDDIVDCTGCGRGLLVYYHVSRRRGAFLGFMADAETPNREDTA</sequence>
<evidence type="ECO:0000313" key="2">
    <source>
        <dbReference type="EMBL" id="NKY04799.1"/>
    </source>
</evidence>
<organism evidence="2 3">
    <name type="scientific">Gordonia polyisoprenivorans</name>
    <dbReference type="NCBI Taxonomy" id="84595"/>
    <lineage>
        <taxon>Bacteria</taxon>
        <taxon>Bacillati</taxon>
        <taxon>Actinomycetota</taxon>
        <taxon>Actinomycetes</taxon>
        <taxon>Mycobacteriales</taxon>
        <taxon>Gordoniaceae</taxon>
        <taxon>Gordonia</taxon>
    </lineage>
</organism>
<dbReference type="InterPro" id="IPR048037">
    <property type="entry name" value="DmmA-like_C"/>
</dbReference>
<evidence type="ECO:0000259" key="1">
    <source>
        <dbReference type="Pfam" id="PF22289"/>
    </source>
</evidence>
<name>A0A846WT32_9ACTN</name>
<evidence type="ECO:0000313" key="3">
    <source>
        <dbReference type="Proteomes" id="UP000563898"/>
    </source>
</evidence>